<keyword evidence="2" id="KW-1185">Reference proteome</keyword>
<reference evidence="2" key="1">
    <citation type="journal article" date="2023" name="Front. Plant Sci.">
        <title>Chromosomal-level genome assembly of Melastoma candidum provides insights into trichome evolution.</title>
        <authorList>
            <person name="Zhong Y."/>
            <person name="Wu W."/>
            <person name="Sun C."/>
            <person name="Zou P."/>
            <person name="Liu Y."/>
            <person name="Dai S."/>
            <person name="Zhou R."/>
        </authorList>
    </citation>
    <scope>NUCLEOTIDE SEQUENCE [LARGE SCALE GENOMIC DNA]</scope>
</reference>
<sequence>MKGVLNKLCFDDKLVIGNQILMDLHNYNCNGDSSLQLNYRSLTITTLADRYSLGWIARALEIASNVEKLVIDFTPKTSYAVCSHNT</sequence>
<gene>
    <name evidence="1" type="ORF">MLD38_019368</name>
</gene>
<name>A0ACB9QX06_9MYRT</name>
<comment type="caution">
    <text evidence="1">The sequence shown here is derived from an EMBL/GenBank/DDBJ whole genome shotgun (WGS) entry which is preliminary data.</text>
</comment>
<evidence type="ECO:0000313" key="2">
    <source>
        <dbReference type="Proteomes" id="UP001057402"/>
    </source>
</evidence>
<dbReference type="EMBL" id="CM042884">
    <property type="protein sequence ID" value="KAI4371099.1"/>
    <property type="molecule type" value="Genomic_DNA"/>
</dbReference>
<dbReference type="Proteomes" id="UP001057402">
    <property type="component" value="Chromosome 5"/>
</dbReference>
<accession>A0ACB9QX06</accession>
<proteinExistence type="predicted"/>
<protein>
    <submittedName>
        <fullName evidence="1">Uncharacterized protein</fullName>
    </submittedName>
</protein>
<organism evidence="1 2">
    <name type="scientific">Melastoma candidum</name>
    <dbReference type="NCBI Taxonomy" id="119954"/>
    <lineage>
        <taxon>Eukaryota</taxon>
        <taxon>Viridiplantae</taxon>
        <taxon>Streptophyta</taxon>
        <taxon>Embryophyta</taxon>
        <taxon>Tracheophyta</taxon>
        <taxon>Spermatophyta</taxon>
        <taxon>Magnoliopsida</taxon>
        <taxon>eudicotyledons</taxon>
        <taxon>Gunneridae</taxon>
        <taxon>Pentapetalae</taxon>
        <taxon>rosids</taxon>
        <taxon>malvids</taxon>
        <taxon>Myrtales</taxon>
        <taxon>Melastomataceae</taxon>
        <taxon>Melastomatoideae</taxon>
        <taxon>Melastomateae</taxon>
        <taxon>Melastoma</taxon>
    </lineage>
</organism>
<evidence type="ECO:0000313" key="1">
    <source>
        <dbReference type="EMBL" id="KAI4371099.1"/>
    </source>
</evidence>